<dbReference type="OrthoDB" id="5387413at2759"/>
<name>A0A5M9MC91_9EURO</name>
<comment type="caution">
    <text evidence="2">The sequence shown here is derived from an EMBL/GenBank/DDBJ whole genome shotgun (WGS) entry which is preliminary data.</text>
</comment>
<accession>A0A5M9MC91</accession>
<dbReference type="AlphaFoldDB" id="A0A5M9MC91"/>
<dbReference type="GeneID" id="54331444"/>
<evidence type="ECO:0000256" key="1">
    <source>
        <dbReference type="SAM" id="SignalP"/>
    </source>
</evidence>
<dbReference type="VEuPathDB" id="FungiDB:EYZ11_006892"/>
<evidence type="ECO:0000313" key="2">
    <source>
        <dbReference type="EMBL" id="KAA8644538.1"/>
    </source>
</evidence>
<keyword evidence="1" id="KW-0732">Signal</keyword>
<protein>
    <submittedName>
        <fullName evidence="2">Uncharacterized protein</fullName>
    </submittedName>
</protein>
<organism evidence="2 3">
    <name type="scientific">Aspergillus tanneri</name>
    <dbReference type="NCBI Taxonomy" id="1220188"/>
    <lineage>
        <taxon>Eukaryota</taxon>
        <taxon>Fungi</taxon>
        <taxon>Dikarya</taxon>
        <taxon>Ascomycota</taxon>
        <taxon>Pezizomycotina</taxon>
        <taxon>Eurotiomycetes</taxon>
        <taxon>Eurotiomycetidae</taxon>
        <taxon>Eurotiales</taxon>
        <taxon>Aspergillaceae</taxon>
        <taxon>Aspergillus</taxon>
        <taxon>Aspergillus subgen. Circumdati</taxon>
    </lineage>
</organism>
<feature type="chain" id="PRO_5024406221" evidence="1">
    <location>
        <begin position="19"/>
        <end position="360"/>
    </location>
</feature>
<sequence length="360" mass="40831">MQLPIIFFLFILIVLSSAAAITPAADTTTTITLRDDDRDKCHQICTGNNDCSGECSECYNFTCCAILVPIHWHPFYLKSPTLSHPTPKLAYQLPHVGHLTEPLAYTCDPIQFVTVSPFDASRLSHHPSLSFQDTILPRRVPRRRLSLRRTSTMPAPIVENILQPVLPVRELEADEEFVIAAFERHASHCYRCADPLQVQQEDRSLCDRGHQYALDVAEYIYSKKGKAYSVVDRELNQPTLVKIPRTSVAVRGLLLAIEDGLRLHRKELQKSTQSAPVISYDRTYLVPPRRAATQPAASQPAAYNEIIEREPRSLKRRRVIIYPSPRGSPSRGSLYEADAADRVERFKGSSRIYRPAEYHR</sequence>
<proteinExistence type="predicted"/>
<dbReference type="Proteomes" id="UP000324241">
    <property type="component" value="Unassembled WGS sequence"/>
</dbReference>
<feature type="signal peptide" evidence="1">
    <location>
        <begin position="1"/>
        <end position="18"/>
    </location>
</feature>
<evidence type="ECO:0000313" key="3">
    <source>
        <dbReference type="Proteomes" id="UP000324241"/>
    </source>
</evidence>
<dbReference type="EMBL" id="QUQM01000006">
    <property type="protein sequence ID" value="KAA8644538.1"/>
    <property type="molecule type" value="Genomic_DNA"/>
</dbReference>
<gene>
    <name evidence="2" type="ORF">ATNIH1004_008742</name>
</gene>
<reference evidence="2 3" key="1">
    <citation type="submission" date="2019-08" db="EMBL/GenBank/DDBJ databases">
        <title>The genome sequence of a newly discovered highly antifungal drug resistant Aspergillus species, Aspergillus tanneri NIH 1004.</title>
        <authorList>
            <person name="Mounaud S."/>
            <person name="Singh I."/>
            <person name="Joardar V."/>
            <person name="Pakala S."/>
            <person name="Pakala S."/>
            <person name="Venepally P."/>
            <person name="Chung J.K."/>
            <person name="Losada L."/>
            <person name="Nierman W.C."/>
        </authorList>
    </citation>
    <scope>NUCLEOTIDE SEQUENCE [LARGE SCALE GENOMIC DNA]</scope>
    <source>
        <strain evidence="2 3">NIH1004</strain>
    </source>
</reference>
<dbReference type="RefSeq" id="XP_033423899.1">
    <property type="nucleotide sequence ID" value="XM_033573347.1"/>
</dbReference>